<dbReference type="VEuPathDB" id="FungiDB:MPH_14146"/>
<evidence type="ECO:0000313" key="4">
    <source>
        <dbReference type="Proteomes" id="UP000007129"/>
    </source>
</evidence>
<dbReference type="PROSITE" id="PS51253">
    <property type="entry name" value="HTH_CENPB"/>
    <property type="match status" value="1"/>
</dbReference>
<evidence type="ECO:0000313" key="3">
    <source>
        <dbReference type="EMBL" id="EKG08912.1"/>
    </source>
</evidence>
<dbReference type="EMBL" id="AHHD01001046">
    <property type="protein sequence ID" value="EKG08912.1"/>
    <property type="molecule type" value="Genomic_DNA"/>
</dbReference>
<proteinExistence type="predicted"/>
<dbReference type="OrthoDB" id="3691787at2759"/>
<feature type="non-terminal residue" evidence="3">
    <location>
        <position position="1"/>
    </location>
</feature>
<feature type="non-terminal residue" evidence="3">
    <location>
        <position position="126"/>
    </location>
</feature>
<evidence type="ECO:0000259" key="2">
    <source>
        <dbReference type="PROSITE" id="PS51253"/>
    </source>
</evidence>
<dbReference type="SMART" id="SM00674">
    <property type="entry name" value="CENPB"/>
    <property type="match status" value="1"/>
</dbReference>
<sequence>KTQYINLAIQSIDTHASHSERATCREYLAPRSTVRDRRAGAVPRAEAVPNGKKLTKHEEGAIVERILDLDSRGFPPSKDILRDMANKLLAERDGGTVGKNWPDRFISRRDELKTCWTRAYDRQRAL</sequence>
<dbReference type="Pfam" id="PF03221">
    <property type="entry name" value="HTH_Tnp_Tc5"/>
    <property type="match status" value="1"/>
</dbReference>
<comment type="caution">
    <text evidence="3">The sequence shown here is derived from an EMBL/GenBank/DDBJ whole genome shotgun (WGS) entry which is preliminary data.</text>
</comment>
<dbReference type="GO" id="GO:0003677">
    <property type="term" value="F:DNA binding"/>
    <property type="evidence" value="ECO:0007669"/>
    <property type="project" value="UniProtKB-KW"/>
</dbReference>
<dbReference type="InParanoid" id="K2R7M4"/>
<dbReference type="HOGENOM" id="CLU_013929_8_5_1"/>
<evidence type="ECO:0000256" key="1">
    <source>
        <dbReference type="ARBA" id="ARBA00023125"/>
    </source>
</evidence>
<organism evidence="3 4">
    <name type="scientific">Macrophomina phaseolina (strain MS6)</name>
    <name type="common">Charcoal rot fungus</name>
    <dbReference type="NCBI Taxonomy" id="1126212"/>
    <lineage>
        <taxon>Eukaryota</taxon>
        <taxon>Fungi</taxon>
        <taxon>Dikarya</taxon>
        <taxon>Ascomycota</taxon>
        <taxon>Pezizomycotina</taxon>
        <taxon>Dothideomycetes</taxon>
        <taxon>Dothideomycetes incertae sedis</taxon>
        <taxon>Botryosphaeriales</taxon>
        <taxon>Botryosphaeriaceae</taxon>
        <taxon>Macrophomina</taxon>
    </lineage>
</organism>
<reference evidence="3 4" key="1">
    <citation type="journal article" date="2012" name="BMC Genomics">
        <title>Tools to kill: Genome of one of the most destructive plant pathogenic fungi Macrophomina phaseolina.</title>
        <authorList>
            <person name="Islam M.S."/>
            <person name="Haque M.S."/>
            <person name="Islam M.M."/>
            <person name="Emdad E.M."/>
            <person name="Halim A."/>
            <person name="Hossen Q.M.M."/>
            <person name="Hossain M.Z."/>
            <person name="Ahmed B."/>
            <person name="Rahim S."/>
            <person name="Rahman M.S."/>
            <person name="Alam M.M."/>
            <person name="Hou S."/>
            <person name="Wan X."/>
            <person name="Saito J.A."/>
            <person name="Alam M."/>
        </authorList>
    </citation>
    <scope>NUCLEOTIDE SEQUENCE [LARGE SCALE GENOMIC DNA]</scope>
    <source>
        <strain evidence="3 4">MS6</strain>
    </source>
</reference>
<keyword evidence="1" id="KW-0238">DNA-binding</keyword>
<dbReference type="InterPro" id="IPR006600">
    <property type="entry name" value="HTH_CenpB_DNA-bd_dom"/>
</dbReference>
<dbReference type="eggNOG" id="ENOG502S62N">
    <property type="taxonomic scope" value="Eukaryota"/>
</dbReference>
<dbReference type="AlphaFoldDB" id="K2R7M4"/>
<name>K2R7M4_MACPH</name>
<dbReference type="Proteomes" id="UP000007129">
    <property type="component" value="Unassembled WGS sequence"/>
</dbReference>
<protein>
    <recommendedName>
        <fullName evidence="2">HTH CENPB-type domain-containing protein</fullName>
    </recommendedName>
</protein>
<feature type="domain" description="HTH CENPB-type" evidence="2">
    <location>
        <begin position="46"/>
        <end position="115"/>
    </location>
</feature>
<gene>
    <name evidence="3" type="ORF">MPH_14146</name>
</gene>
<accession>K2R7M4</accession>